<dbReference type="EMBL" id="VYKI01000007">
    <property type="protein sequence ID" value="KAA9000296.1"/>
    <property type="molecule type" value="Genomic_DNA"/>
</dbReference>
<gene>
    <name evidence="1" type="ORF">FJU31_08090</name>
</gene>
<keyword evidence="2" id="KW-1185">Reference proteome</keyword>
<dbReference type="Proteomes" id="UP000326367">
    <property type="component" value="Unassembled WGS sequence"/>
</dbReference>
<name>A0ABQ6T2K7_9GAMM</name>
<evidence type="ECO:0000313" key="2">
    <source>
        <dbReference type="Proteomes" id="UP000326367"/>
    </source>
</evidence>
<evidence type="ECO:0008006" key="3">
    <source>
        <dbReference type="Google" id="ProtNLM"/>
    </source>
</evidence>
<accession>A0ABQ6T2K7</accession>
<reference evidence="1 2" key="1">
    <citation type="journal article" date="2020" name="Antonie Van Leeuwenhoek">
        <title>Stenotrophomonas cyclobalanopsidis sp. nov., isolated from the leaf spot disease of Cyclobalanopsis patelliformis.</title>
        <authorList>
            <person name="Bian D.R."/>
            <person name="Xue H."/>
            <person name="Piao C.G."/>
            <person name="Li Y."/>
        </authorList>
    </citation>
    <scope>NUCLEOTIDE SEQUENCE [LARGE SCALE GENOMIC DNA]</scope>
    <source>
        <strain evidence="1 2">TPQG1-4</strain>
    </source>
</reference>
<evidence type="ECO:0000313" key="1">
    <source>
        <dbReference type="EMBL" id="KAA9000296.1"/>
    </source>
</evidence>
<proteinExistence type="predicted"/>
<comment type="caution">
    <text evidence="1">The sequence shown here is derived from an EMBL/GenBank/DDBJ whole genome shotgun (WGS) entry which is preliminary data.</text>
</comment>
<sequence length="242" mass="27244">MSDLLDVKALQFFFGPHFNVEVAMHAFSNYEKVASLERELLESVEQGVAHTGIQLVGYQDVDSGLSTAMLMQHPGEMSGASFFAESRHRLFGGSTLICVPLAFCSSLFSPQGDHLVYRHTYKRASFTSEEIDRLMTSGTDEQRLKAFVFTKCRLGYETIPGMTYVGMTRRSWQKRYLEHVEDALNSSSSRYLHEAIRNMQGQKVICVHDVSGYGMTQDAAKAYESKLIQASSLWPRGLNMKV</sequence>
<organism evidence="1 2">
    <name type="scientific">Stenotrophomonas cyclobalanopsidis</name>
    <dbReference type="NCBI Taxonomy" id="2771362"/>
    <lineage>
        <taxon>Bacteria</taxon>
        <taxon>Pseudomonadati</taxon>
        <taxon>Pseudomonadota</taxon>
        <taxon>Gammaproteobacteria</taxon>
        <taxon>Lysobacterales</taxon>
        <taxon>Lysobacteraceae</taxon>
        <taxon>Stenotrophomonas</taxon>
    </lineage>
</organism>
<protein>
    <recommendedName>
        <fullName evidence="3">GIY-YIG domain-containing protein</fullName>
    </recommendedName>
</protein>
<dbReference type="RefSeq" id="WP_150454287.1">
    <property type="nucleotide sequence ID" value="NZ_VYKI01000007.1"/>
</dbReference>